<protein>
    <recommendedName>
        <fullName evidence="7">Zn(2)-C6 fungal-type domain-containing protein</fullName>
    </recommendedName>
</protein>
<keyword evidence="4" id="KW-0804">Transcription</keyword>
<dbReference type="InterPro" id="IPR021858">
    <property type="entry name" value="Fun_TF"/>
</dbReference>
<comment type="caution">
    <text evidence="8">The sequence shown here is derived from an EMBL/GenBank/DDBJ whole genome shotgun (WGS) entry which is preliminary data.</text>
</comment>
<evidence type="ECO:0000259" key="7">
    <source>
        <dbReference type="PROSITE" id="PS50048"/>
    </source>
</evidence>
<keyword evidence="9" id="KW-1185">Reference proteome</keyword>
<feature type="domain" description="Zn(2)-C6 fungal-type" evidence="7">
    <location>
        <begin position="50"/>
        <end position="78"/>
    </location>
</feature>
<organism evidence="8 9">
    <name type="scientific">Paecilomyces lecythidis</name>
    <dbReference type="NCBI Taxonomy" id="3004212"/>
    <lineage>
        <taxon>Eukaryota</taxon>
        <taxon>Fungi</taxon>
        <taxon>Dikarya</taxon>
        <taxon>Ascomycota</taxon>
        <taxon>Pezizomycotina</taxon>
        <taxon>Eurotiomycetes</taxon>
        <taxon>Eurotiomycetidae</taxon>
        <taxon>Eurotiales</taxon>
        <taxon>Thermoascaceae</taxon>
        <taxon>Paecilomyces</taxon>
    </lineage>
</organism>
<accession>A0ABR3YBF7</accession>
<dbReference type="InterPro" id="IPR036864">
    <property type="entry name" value="Zn2-C6_fun-type_DNA-bd_sf"/>
</dbReference>
<evidence type="ECO:0000256" key="6">
    <source>
        <dbReference type="SAM" id="MobiDB-lite"/>
    </source>
</evidence>
<reference evidence="8 9" key="1">
    <citation type="journal article" date="2024" name="IMA Fungus">
        <title>IMA Genome - F19 : A genome assembly and annotation guide to empower mycologists, including annotated draft genome sequences of Ceratocystis pirilliformis, Diaporthe australafricana, Fusarium ophioides, Paecilomyces lecythidis, and Sporothrix stenoceras.</title>
        <authorList>
            <person name="Aylward J."/>
            <person name="Wilson A.M."/>
            <person name="Visagie C.M."/>
            <person name="Spraker J."/>
            <person name="Barnes I."/>
            <person name="Buitendag C."/>
            <person name="Ceriani C."/>
            <person name="Del Mar Angel L."/>
            <person name="du Plessis D."/>
            <person name="Fuchs T."/>
            <person name="Gasser K."/>
            <person name="Kramer D."/>
            <person name="Li W."/>
            <person name="Munsamy K."/>
            <person name="Piso A."/>
            <person name="Price J.L."/>
            <person name="Sonnekus B."/>
            <person name="Thomas C."/>
            <person name="van der Nest A."/>
            <person name="van Dijk A."/>
            <person name="van Heerden A."/>
            <person name="van Vuuren N."/>
            <person name="Yilmaz N."/>
            <person name="Duong T.A."/>
            <person name="van der Merwe N.A."/>
            <person name="Wingfield M.J."/>
            <person name="Wingfield B.D."/>
        </authorList>
    </citation>
    <scope>NUCLEOTIDE SEQUENCE [LARGE SCALE GENOMIC DNA]</scope>
    <source>
        <strain evidence="8 9">CMW 18167</strain>
    </source>
</reference>
<keyword evidence="2" id="KW-0805">Transcription regulation</keyword>
<keyword evidence="5" id="KW-0539">Nucleus</keyword>
<comment type="subcellular location">
    <subcellularLocation>
        <location evidence="1">Nucleus</location>
    </subcellularLocation>
</comment>
<dbReference type="Proteomes" id="UP001583193">
    <property type="component" value="Unassembled WGS sequence"/>
</dbReference>
<dbReference type="Pfam" id="PF00172">
    <property type="entry name" value="Zn_clus"/>
    <property type="match status" value="1"/>
</dbReference>
<dbReference type="PANTHER" id="PTHR37534:SF23">
    <property type="entry name" value="ZN(II)2CYS6 TRANSCRIPTION FACTOR (EUROFUNG)"/>
    <property type="match status" value="1"/>
</dbReference>
<dbReference type="SUPFAM" id="SSF57701">
    <property type="entry name" value="Zn2/Cys6 DNA-binding domain"/>
    <property type="match status" value="1"/>
</dbReference>
<dbReference type="CDD" id="cd12148">
    <property type="entry name" value="fungal_TF_MHR"/>
    <property type="match status" value="1"/>
</dbReference>
<name>A0ABR3YBF7_9EURO</name>
<evidence type="ECO:0000313" key="8">
    <source>
        <dbReference type="EMBL" id="KAL1885639.1"/>
    </source>
</evidence>
<feature type="compositionally biased region" description="Low complexity" evidence="6">
    <location>
        <begin position="725"/>
        <end position="739"/>
    </location>
</feature>
<evidence type="ECO:0000256" key="4">
    <source>
        <dbReference type="ARBA" id="ARBA00023163"/>
    </source>
</evidence>
<dbReference type="InterPro" id="IPR001138">
    <property type="entry name" value="Zn2Cys6_DnaBD"/>
</dbReference>
<sequence>MEQEEDVKVPLESHSSPEESKPNADSSESHEAVPKNVPGPRGPKKRTKTGCLTCRKRRIKCGEEKPICNNCIKSKRECEGYAQRVIFKHPLGPFGGFQAGPPGSHLHQPAMRLPLYSDYNAQYAQYAQSQSQPGGSQHPLLAPRPVYLPPTGAAGQINPGAIPQQPVGQAVNSMPLYYPTALSTPQTQGFPQPQNFVAPQPVPTTTEMTSSIAVNDGYQDAFAVSSSYQPFLDQQQIPEITASGSSHINLNQGDVSHQFEQGYLSNTVRWDPTPNSQMNMAQTQAEVLSGEQVVIGDSPEVSLHPKNLSPSQILSPSSGYNDESDDHYDVDSDEEMSGQTQIENFNQLNLIMASARQDERLRSFTTHLNEPNVLASYRPSMGSSPLNNPKTARIFLHFIHSTGPSISIWERHPTNASIRLGAVIPPAHQGLWTYTLPLQALEHPALLQAILAISSLHIAKLQDAPPTVSLKHYHYALKKVGAAVGLPVRRKQIATLAATLLLGFYEVTAAEHHKWNSHVAGSAQLIREIDFAGLTRDLRAHRRRVRAQREQMAQMETWPWYDQLGGASEDDPFCEKESEVDENLVGSLMGRVINYDQFGRIEDGREAASPKKHFTKKDIENYRIQSDLYWWYTKQDLFQSLISGNSLFTPYDQWGQCPPRAGIGRLDAVYGSMDHLILLLGRLADFAYRDRKRKVRSLTTTGGEWRPTPEFFKFMARFGPKSRQPNGGANGAATGAAPTDFPHGPSGVRPPHPSDQQNRLREDPPMYGMVPQTGPVRLPSAFIPTGRGTGVVAGDSEDSDTAETPYHEAEAEWEDIGAALDLFVGSLGPEYMPLSPDIATPIATPFGPALQYRTHTIAVLWAYYYLGRILLNRLHPCMPPATMVAAGVAASTTAEAAQTVGKIMAGIYHPQQYNFEAGSLNPTLGGALTEVTVPVFFAGVQYMDAAQRGWTVSKLTEIFRLTGWQTSFSIAVGCESAWVAAAKKGRGPPYEFTTRKELNKPVSPKYSTANFLGPVFDIHMLTFIKENDVHDTYPSTAQRPNPDNNTELRFTTPSTKERLHFAQGLLGLEEDILTLEIEDRV</sequence>
<keyword evidence="3" id="KW-0238">DNA-binding</keyword>
<dbReference type="EMBL" id="JAVDPF010000002">
    <property type="protein sequence ID" value="KAL1885639.1"/>
    <property type="molecule type" value="Genomic_DNA"/>
</dbReference>
<dbReference type="CDD" id="cd00067">
    <property type="entry name" value="GAL4"/>
    <property type="match status" value="1"/>
</dbReference>
<gene>
    <name evidence="8" type="ORF">Plec18167_001134</name>
</gene>
<dbReference type="SMART" id="SM00066">
    <property type="entry name" value="GAL4"/>
    <property type="match status" value="1"/>
</dbReference>
<dbReference type="Pfam" id="PF11951">
    <property type="entry name" value="Fungal_trans_2"/>
    <property type="match status" value="1"/>
</dbReference>
<evidence type="ECO:0000256" key="2">
    <source>
        <dbReference type="ARBA" id="ARBA00023015"/>
    </source>
</evidence>
<feature type="compositionally biased region" description="Basic and acidic residues" evidence="6">
    <location>
        <begin position="1"/>
        <end position="33"/>
    </location>
</feature>
<evidence type="ECO:0000256" key="1">
    <source>
        <dbReference type="ARBA" id="ARBA00004123"/>
    </source>
</evidence>
<evidence type="ECO:0000256" key="5">
    <source>
        <dbReference type="ARBA" id="ARBA00023242"/>
    </source>
</evidence>
<feature type="region of interest" description="Disordered" evidence="6">
    <location>
        <begin position="722"/>
        <end position="763"/>
    </location>
</feature>
<evidence type="ECO:0000256" key="3">
    <source>
        <dbReference type="ARBA" id="ARBA00023125"/>
    </source>
</evidence>
<dbReference type="Gene3D" id="4.10.240.10">
    <property type="entry name" value="Zn(2)-C6 fungal-type DNA-binding domain"/>
    <property type="match status" value="1"/>
</dbReference>
<feature type="compositionally biased region" description="Acidic residues" evidence="6">
    <location>
        <begin position="322"/>
        <end position="332"/>
    </location>
</feature>
<feature type="region of interest" description="Disordered" evidence="6">
    <location>
        <begin position="126"/>
        <end position="153"/>
    </location>
</feature>
<dbReference type="PANTHER" id="PTHR37534">
    <property type="entry name" value="TRANSCRIPTIONAL ACTIVATOR PROTEIN UGA3"/>
    <property type="match status" value="1"/>
</dbReference>
<feature type="region of interest" description="Disordered" evidence="6">
    <location>
        <begin position="1"/>
        <end position="49"/>
    </location>
</feature>
<feature type="region of interest" description="Disordered" evidence="6">
    <location>
        <begin position="300"/>
        <end position="332"/>
    </location>
</feature>
<evidence type="ECO:0000313" key="9">
    <source>
        <dbReference type="Proteomes" id="UP001583193"/>
    </source>
</evidence>
<dbReference type="PROSITE" id="PS00463">
    <property type="entry name" value="ZN2_CY6_FUNGAL_1"/>
    <property type="match status" value="1"/>
</dbReference>
<dbReference type="PROSITE" id="PS50048">
    <property type="entry name" value="ZN2_CY6_FUNGAL_2"/>
    <property type="match status" value="1"/>
</dbReference>
<feature type="compositionally biased region" description="Polar residues" evidence="6">
    <location>
        <begin position="308"/>
        <end position="321"/>
    </location>
</feature>
<proteinExistence type="predicted"/>